<keyword evidence="9 17" id="KW-0732">Signal</keyword>
<evidence type="ECO:0000256" key="11">
    <source>
        <dbReference type="ARBA" id="ARBA00023136"/>
    </source>
</evidence>
<keyword evidence="12 15" id="KW-1015">Disulfide bond</keyword>
<dbReference type="PROSITE" id="PS52012">
    <property type="entry name" value="CFEM"/>
    <property type="match status" value="1"/>
</dbReference>
<sequence>MKSIYAILAMSALVSAQTRDDIPSCAIPCIDDAVSSQTSCKNTDYACICKDFDSIQGAATGCVLSKCGTDVALNKVIPAVEALCKAQGTGGGSSSSTSATSEASSTEASSAEATSADTATSSSGGGGAAATTTTTAGSATATSGTAGTVSPSATVSPSSTTSGSDDDGSSSTEGSSTGQESSVPTGGAAVIGSVGGLAMAGLAVLAL</sequence>
<keyword evidence="4" id="KW-1003">Cell membrane</keyword>
<evidence type="ECO:0000256" key="17">
    <source>
        <dbReference type="SAM" id="SignalP"/>
    </source>
</evidence>
<dbReference type="Proteomes" id="UP000749293">
    <property type="component" value="Unassembled WGS sequence"/>
</dbReference>
<dbReference type="PANTHER" id="PTHR37928">
    <property type="entry name" value="CFEM DOMAIN PROTEIN (AFU_ORTHOLOGUE AFUA_6G14090)"/>
    <property type="match status" value="1"/>
</dbReference>
<evidence type="ECO:0000256" key="5">
    <source>
        <dbReference type="ARBA" id="ARBA00022525"/>
    </source>
</evidence>
<protein>
    <submittedName>
        <fullName evidence="19">CFEM domain</fullName>
    </submittedName>
</protein>
<accession>A0A9P4YUH3</accession>
<dbReference type="Pfam" id="PF05730">
    <property type="entry name" value="CFEM"/>
    <property type="match status" value="1"/>
</dbReference>
<feature type="disulfide bond" evidence="15">
    <location>
        <begin position="40"/>
        <end position="47"/>
    </location>
</feature>
<keyword evidence="7" id="KW-0336">GPI-anchor</keyword>
<evidence type="ECO:0000256" key="1">
    <source>
        <dbReference type="ARBA" id="ARBA00004609"/>
    </source>
</evidence>
<feature type="compositionally biased region" description="Low complexity" evidence="16">
    <location>
        <begin position="94"/>
        <end position="122"/>
    </location>
</feature>
<dbReference type="GO" id="GO:0005886">
    <property type="term" value="C:plasma membrane"/>
    <property type="evidence" value="ECO:0007669"/>
    <property type="project" value="UniProtKB-SubCell"/>
</dbReference>
<keyword evidence="10 15" id="KW-0408">Iron</keyword>
<dbReference type="RefSeq" id="XP_035320570.1">
    <property type="nucleotide sequence ID" value="XM_035463739.1"/>
</dbReference>
<dbReference type="PANTHER" id="PTHR37928:SF2">
    <property type="entry name" value="GPI ANCHORED CFEM DOMAIN PROTEIN (AFU_ORTHOLOGUE AFUA_6G10580)"/>
    <property type="match status" value="1"/>
</dbReference>
<dbReference type="InterPro" id="IPR051735">
    <property type="entry name" value="CFEM_domain"/>
</dbReference>
<organism evidence="19 20">
    <name type="scientific">Geosmithia morbida</name>
    <dbReference type="NCBI Taxonomy" id="1094350"/>
    <lineage>
        <taxon>Eukaryota</taxon>
        <taxon>Fungi</taxon>
        <taxon>Dikarya</taxon>
        <taxon>Ascomycota</taxon>
        <taxon>Pezizomycotina</taxon>
        <taxon>Sordariomycetes</taxon>
        <taxon>Hypocreomycetidae</taxon>
        <taxon>Hypocreales</taxon>
        <taxon>Bionectriaceae</taxon>
        <taxon>Geosmithia</taxon>
    </lineage>
</organism>
<feature type="region of interest" description="Disordered" evidence="16">
    <location>
        <begin position="88"/>
        <end position="185"/>
    </location>
</feature>
<comment type="caution">
    <text evidence="15">Lacks conserved residue(s) required for the propagation of feature annotation.</text>
</comment>
<evidence type="ECO:0000256" key="3">
    <source>
        <dbReference type="ARBA" id="ARBA00010031"/>
    </source>
</evidence>
<dbReference type="OrthoDB" id="3767534at2759"/>
<evidence type="ECO:0000256" key="8">
    <source>
        <dbReference type="ARBA" id="ARBA00022723"/>
    </source>
</evidence>
<comment type="caution">
    <text evidence="19">The sequence shown here is derived from an EMBL/GenBank/DDBJ whole genome shotgun (WGS) entry which is preliminary data.</text>
</comment>
<dbReference type="GO" id="GO:0046872">
    <property type="term" value="F:metal ion binding"/>
    <property type="evidence" value="ECO:0007669"/>
    <property type="project" value="UniProtKB-UniRule"/>
</dbReference>
<dbReference type="GeneID" id="55967988"/>
<dbReference type="InterPro" id="IPR008427">
    <property type="entry name" value="Extracellular_membr_CFEM_dom"/>
</dbReference>
<dbReference type="GO" id="GO:0098552">
    <property type="term" value="C:side of membrane"/>
    <property type="evidence" value="ECO:0007669"/>
    <property type="project" value="UniProtKB-KW"/>
</dbReference>
<keyword evidence="20" id="KW-1185">Reference proteome</keyword>
<keyword evidence="5" id="KW-0964">Secreted</keyword>
<dbReference type="AlphaFoldDB" id="A0A9P4YUH3"/>
<feature type="domain" description="CFEM" evidence="18">
    <location>
        <begin position="1"/>
        <end position="111"/>
    </location>
</feature>
<evidence type="ECO:0000313" key="20">
    <source>
        <dbReference type="Proteomes" id="UP000749293"/>
    </source>
</evidence>
<dbReference type="SMART" id="SM00747">
    <property type="entry name" value="CFEM"/>
    <property type="match status" value="1"/>
</dbReference>
<evidence type="ECO:0000256" key="10">
    <source>
        <dbReference type="ARBA" id="ARBA00023004"/>
    </source>
</evidence>
<evidence type="ECO:0000256" key="7">
    <source>
        <dbReference type="ARBA" id="ARBA00022622"/>
    </source>
</evidence>
<evidence type="ECO:0000313" key="19">
    <source>
        <dbReference type="EMBL" id="KAF4121918.1"/>
    </source>
</evidence>
<evidence type="ECO:0000256" key="6">
    <source>
        <dbReference type="ARBA" id="ARBA00022617"/>
    </source>
</evidence>
<evidence type="ECO:0000256" key="12">
    <source>
        <dbReference type="ARBA" id="ARBA00023157"/>
    </source>
</evidence>
<proteinExistence type="inferred from homology"/>
<keyword evidence="13" id="KW-0325">Glycoprotein</keyword>
<feature type="chain" id="PRO_5040222612" evidence="17">
    <location>
        <begin position="17"/>
        <end position="207"/>
    </location>
</feature>
<evidence type="ECO:0000256" key="16">
    <source>
        <dbReference type="SAM" id="MobiDB-lite"/>
    </source>
</evidence>
<evidence type="ECO:0000256" key="2">
    <source>
        <dbReference type="ARBA" id="ARBA00004613"/>
    </source>
</evidence>
<evidence type="ECO:0000259" key="18">
    <source>
        <dbReference type="PROSITE" id="PS52012"/>
    </source>
</evidence>
<dbReference type="GO" id="GO:0005576">
    <property type="term" value="C:extracellular region"/>
    <property type="evidence" value="ECO:0007669"/>
    <property type="project" value="UniProtKB-SubCell"/>
</dbReference>
<keyword evidence="11" id="KW-0472">Membrane</keyword>
<keyword evidence="6 15" id="KW-0349">Heme</keyword>
<feature type="signal peptide" evidence="17">
    <location>
        <begin position="1"/>
        <end position="16"/>
    </location>
</feature>
<evidence type="ECO:0000256" key="14">
    <source>
        <dbReference type="ARBA" id="ARBA00023288"/>
    </source>
</evidence>
<comment type="subcellular location">
    <subcellularLocation>
        <location evidence="1">Cell membrane</location>
        <topology evidence="1">Lipid-anchor</topology>
        <topology evidence="1">GPI-anchor</topology>
    </subcellularLocation>
    <subcellularLocation>
        <location evidence="2">Secreted</location>
    </subcellularLocation>
</comment>
<feature type="compositionally biased region" description="Low complexity" evidence="16">
    <location>
        <begin position="129"/>
        <end position="183"/>
    </location>
</feature>
<keyword evidence="8 15" id="KW-0479">Metal-binding</keyword>
<dbReference type="EMBL" id="JAANYQ010000011">
    <property type="protein sequence ID" value="KAF4121918.1"/>
    <property type="molecule type" value="Genomic_DNA"/>
</dbReference>
<name>A0A9P4YUH3_9HYPO</name>
<comment type="similarity">
    <text evidence="3">Belongs to the RBT5 family.</text>
</comment>
<feature type="binding site" description="axial binding residue" evidence="15">
    <location>
        <position position="44"/>
    </location>
    <ligand>
        <name>heme</name>
        <dbReference type="ChEBI" id="CHEBI:30413"/>
    </ligand>
    <ligandPart>
        <name>Fe</name>
        <dbReference type="ChEBI" id="CHEBI:18248"/>
    </ligandPart>
</feature>
<evidence type="ECO:0000256" key="15">
    <source>
        <dbReference type="PROSITE-ProRule" id="PRU01356"/>
    </source>
</evidence>
<keyword evidence="14" id="KW-0449">Lipoprotein</keyword>
<evidence type="ECO:0000256" key="9">
    <source>
        <dbReference type="ARBA" id="ARBA00022729"/>
    </source>
</evidence>
<evidence type="ECO:0000256" key="4">
    <source>
        <dbReference type="ARBA" id="ARBA00022475"/>
    </source>
</evidence>
<gene>
    <name evidence="19" type="ORF">GMORB2_1758</name>
</gene>
<reference evidence="19" key="1">
    <citation type="submission" date="2020-03" db="EMBL/GenBank/DDBJ databases">
        <title>Site-based positive gene gene selection in Geosmithia morbida across the United States reveals a broad range of putative effectors and factors for local host and environmental adapation.</title>
        <authorList>
            <person name="Onufrak A."/>
            <person name="Murdoch R.W."/>
            <person name="Gazis R."/>
            <person name="Huff M."/>
            <person name="Staton M."/>
            <person name="Klingeman W."/>
            <person name="Hadziabdic D."/>
        </authorList>
    </citation>
    <scope>NUCLEOTIDE SEQUENCE</scope>
    <source>
        <strain evidence="19">1262</strain>
    </source>
</reference>
<evidence type="ECO:0000256" key="13">
    <source>
        <dbReference type="ARBA" id="ARBA00023180"/>
    </source>
</evidence>